<keyword evidence="2" id="KW-1185">Reference proteome</keyword>
<protein>
    <recommendedName>
        <fullName evidence="3">Fatty acid synthase</fullName>
    </recommendedName>
</protein>
<organism evidence="1 2">
    <name type="scientific">Operophtera brumata</name>
    <name type="common">Winter moth</name>
    <name type="synonym">Phalaena brumata</name>
    <dbReference type="NCBI Taxonomy" id="104452"/>
    <lineage>
        <taxon>Eukaryota</taxon>
        <taxon>Metazoa</taxon>
        <taxon>Ecdysozoa</taxon>
        <taxon>Arthropoda</taxon>
        <taxon>Hexapoda</taxon>
        <taxon>Insecta</taxon>
        <taxon>Pterygota</taxon>
        <taxon>Neoptera</taxon>
        <taxon>Endopterygota</taxon>
        <taxon>Lepidoptera</taxon>
        <taxon>Glossata</taxon>
        <taxon>Ditrysia</taxon>
        <taxon>Geometroidea</taxon>
        <taxon>Geometridae</taxon>
        <taxon>Larentiinae</taxon>
        <taxon>Operophtera</taxon>
    </lineage>
</organism>
<proteinExistence type="predicted"/>
<comment type="caution">
    <text evidence="1">The sequence shown here is derived from an EMBL/GenBank/DDBJ whole genome shotgun (WGS) entry which is preliminary data.</text>
</comment>
<sequence length="125" mass="14568">MFAASCKFMVSVHDDEHNYLKGHVIRRKTQLPFSYTLVAAWDTLAMTLKVPRKQLSVVFSDVHFHAQPVLHDQQSIKLVIMDGKMIVTTGFINSDDKPVLKSDLQNTEDYFELNSRDVYRLFYER</sequence>
<evidence type="ECO:0000313" key="1">
    <source>
        <dbReference type="EMBL" id="KOB52368.1"/>
    </source>
</evidence>
<name>A0A0L7K3Y6_OPEBR</name>
<dbReference type="AlphaFoldDB" id="A0A0L7K3Y6"/>
<evidence type="ECO:0008006" key="3">
    <source>
        <dbReference type="Google" id="ProtNLM"/>
    </source>
</evidence>
<dbReference type="InterPro" id="IPR042104">
    <property type="entry name" value="PKS_dehydratase_sf"/>
</dbReference>
<feature type="non-terminal residue" evidence="1">
    <location>
        <position position="125"/>
    </location>
</feature>
<evidence type="ECO:0000313" key="2">
    <source>
        <dbReference type="Proteomes" id="UP000037510"/>
    </source>
</evidence>
<accession>A0A0L7K3Y6</accession>
<reference evidence="1 2" key="1">
    <citation type="journal article" date="2015" name="Genome Biol. Evol.">
        <title>The genome of winter moth (Operophtera brumata) provides a genomic perspective on sexual dimorphism and phenology.</title>
        <authorList>
            <person name="Derks M.F."/>
            <person name="Smit S."/>
            <person name="Salis L."/>
            <person name="Schijlen E."/>
            <person name="Bossers A."/>
            <person name="Mateman C."/>
            <person name="Pijl A.S."/>
            <person name="de Ridder D."/>
            <person name="Groenen M.A."/>
            <person name="Visser M.E."/>
            <person name="Megens H.J."/>
        </authorList>
    </citation>
    <scope>NUCLEOTIDE SEQUENCE [LARGE SCALE GENOMIC DNA]</scope>
    <source>
        <strain evidence="1">WM2013NL</strain>
        <tissue evidence="1">Head and thorax</tissue>
    </source>
</reference>
<gene>
    <name evidence="1" type="ORF">OBRU01_26013</name>
</gene>
<dbReference type="EMBL" id="JTDY01011888">
    <property type="protein sequence ID" value="KOB52368.1"/>
    <property type="molecule type" value="Genomic_DNA"/>
</dbReference>
<dbReference type="Proteomes" id="UP000037510">
    <property type="component" value="Unassembled WGS sequence"/>
</dbReference>
<dbReference type="Gene3D" id="3.10.129.110">
    <property type="entry name" value="Polyketide synthase dehydratase"/>
    <property type="match status" value="1"/>
</dbReference>